<evidence type="ECO:0000313" key="3">
    <source>
        <dbReference type="Proteomes" id="UP000703269"/>
    </source>
</evidence>
<dbReference type="Proteomes" id="UP000703269">
    <property type="component" value="Unassembled WGS sequence"/>
</dbReference>
<gene>
    <name evidence="2" type="ORF">PsYK624_015520</name>
</gene>
<sequence length="148" mass="15985">MSDRYGASYSTEPNRSVARFARALALLFRHEYHAILASQTKLGSPPGSIHARSQKLPVPRGLGKPVPPSGSSSVHGTPASRCFVAMFADKSLGAHHRPLLGRWRPTLVRPYIAAFPDLSGPCTMPPTTYNAAALVFWGFLVPLPHTAL</sequence>
<keyword evidence="3" id="KW-1185">Reference proteome</keyword>
<feature type="compositionally biased region" description="Low complexity" evidence="1">
    <location>
        <begin position="61"/>
        <end position="74"/>
    </location>
</feature>
<name>A0A9P3FYC0_9APHY</name>
<evidence type="ECO:0000256" key="1">
    <source>
        <dbReference type="SAM" id="MobiDB-lite"/>
    </source>
</evidence>
<organism evidence="2 3">
    <name type="scientific">Phanerochaete sordida</name>
    <dbReference type="NCBI Taxonomy" id="48140"/>
    <lineage>
        <taxon>Eukaryota</taxon>
        <taxon>Fungi</taxon>
        <taxon>Dikarya</taxon>
        <taxon>Basidiomycota</taxon>
        <taxon>Agaricomycotina</taxon>
        <taxon>Agaricomycetes</taxon>
        <taxon>Polyporales</taxon>
        <taxon>Phanerochaetaceae</taxon>
        <taxon>Phanerochaete</taxon>
    </lineage>
</organism>
<dbReference type="AlphaFoldDB" id="A0A9P3FYC0"/>
<evidence type="ECO:0000313" key="2">
    <source>
        <dbReference type="EMBL" id="GJE85473.1"/>
    </source>
</evidence>
<proteinExistence type="predicted"/>
<dbReference type="EMBL" id="BPQB01000002">
    <property type="protein sequence ID" value="GJE85473.1"/>
    <property type="molecule type" value="Genomic_DNA"/>
</dbReference>
<protein>
    <submittedName>
        <fullName evidence="2">Uncharacterized protein</fullName>
    </submittedName>
</protein>
<reference evidence="2 3" key="1">
    <citation type="submission" date="2021-08" db="EMBL/GenBank/DDBJ databases">
        <title>Draft Genome Sequence of Phanerochaete sordida strain YK-624.</title>
        <authorList>
            <person name="Mori T."/>
            <person name="Dohra H."/>
            <person name="Suzuki T."/>
            <person name="Kawagishi H."/>
            <person name="Hirai H."/>
        </authorList>
    </citation>
    <scope>NUCLEOTIDE SEQUENCE [LARGE SCALE GENOMIC DNA]</scope>
    <source>
        <strain evidence="2 3">YK-624</strain>
    </source>
</reference>
<comment type="caution">
    <text evidence="2">The sequence shown here is derived from an EMBL/GenBank/DDBJ whole genome shotgun (WGS) entry which is preliminary data.</text>
</comment>
<accession>A0A9P3FYC0</accession>
<feature type="region of interest" description="Disordered" evidence="1">
    <location>
        <begin position="42"/>
        <end position="74"/>
    </location>
</feature>